<evidence type="ECO:0000313" key="3">
    <source>
        <dbReference type="Proteomes" id="UP000530234"/>
    </source>
</evidence>
<feature type="compositionally biased region" description="Basic and acidic residues" evidence="1">
    <location>
        <begin position="87"/>
        <end position="99"/>
    </location>
</feature>
<proteinExistence type="predicted"/>
<gene>
    <name evidence="2" type="ORF">FOE67_05315</name>
</gene>
<dbReference type="Proteomes" id="UP000530234">
    <property type="component" value="Unassembled WGS sequence"/>
</dbReference>
<dbReference type="EMBL" id="VKHS01000067">
    <property type="protein sequence ID" value="MBB0228948.1"/>
    <property type="molecule type" value="Genomic_DNA"/>
</dbReference>
<dbReference type="AlphaFoldDB" id="A0A7W3T127"/>
<feature type="compositionally biased region" description="Basic and acidic residues" evidence="1">
    <location>
        <begin position="131"/>
        <end position="144"/>
    </location>
</feature>
<evidence type="ECO:0008006" key="4">
    <source>
        <dbReference type="Google" id="ProtNLM"/>
    </source>
</evidence>
<evidence type="ECO:0000313" key="2">
    <source>
        <dbReference type="EMBL" id="MBB0228948.1"/>
    </source>
</evidence>
<keyword evidence="3" id="KW-1185">Reference proteome</keyword>
<reference evidence="3" key="1">
    <citation type="submission" date="2019-10" db="EMBL/GenBank/DDBJ databases">
        <title>Streptomyces sp. nov., a novel actinobacterium isolated from alkaline environment.</title>
        <authorList>
            <person name="Golinska P."/>
        </authorList>
    </citation>
    <scope>NUCLEOTIDE SEQUENCE [LARGE SCALE GENOMIC DNA]</scope>
    <source>
        <strain evidence="3">DSM 42108</strain>
    </source>
</reference>
<feature type="compositionally biased region" description="Acidic residues" evidence="1">
    <location>
        <begin position="75"/>
        <end position="86"/>
    </location>
</feature>
<organism evidence="2 3">
    <name type="scientific">Streptomyces calidiresistens</name>
    <dbReference type="NCBI Taxonomy" id="1485586"/>
    <lineage>
        <taxon>Bacteria</taxon>
        <taxon>Bacillati</taxon>
        <taxon>Actinomycetota</taxon>
        <taxon>Actinomycetes</taxon>
        <taxon>Kitasatosporales</taxon>
        <taxon>Streptomycetaceae</taxon>
        <taxon>Streptomyces</taxon>
    </lineage>
</organism>
<feature type="compositionally biased region" description="Basic and acidic residues" evidence="1">
    <location>
        <begin position="112"/>
        <end position="124"/>
    </location>
</feature>
<evidence type="ECO:0000256" key="1">
    <source>
        <dbReference type="SAM" id="MobiDB-lite"/>
    </source>
</evidence>
<dbReference type="RefSeq" id="WP_182660958.1">
    <property type="nucleotide sequence ID" value="NZ_VKHS01000067.1"/>
</dbReference>
<accession>A0A7W3T127</accession>
<feature type="region of interest" description="Disordered" evidence="1">
    <location>
        <begin position="37"/>
        <end position="144"/>
    </location>
</feature>
<comment type="caution">
    <text evidence="2">The sequence shown here is derived from an EMBL/GenBank/DDBJ whole genome shotgun (WGS) entry which is preliminary data.</text>
</comment>
<name>A0A7W3T127_9ACTN</name>
<sequence>MQRHLVHTAAWVVSTALAVTLTWWGVGSVLRGTVYDPPQAARVTDPPRWQEAGDDHPDASSTHRPKPSADASPDPSDEEEGGDPGEDGDHGDGEGEESRGGGGANGATGASHAERSPGPDRDGDGGDGGSDAERADHGSVHSVKTDGGRVVFDLHPHTCELVSATPEPGWEMQTWSHEVWIRVTFSDSSRSLSVFCVWNGHPPRIDLHEE</sequence>
<protein>
    <recommendedName>
        <fullName evidence="4">Secreted protein</fullName>
    </recommendedName>
</protein>